<gene>
    <name evidence="2" type="ORF">DIZ78_03035</name>
</gene>
<sequence length="137" mass="16000">MMHHTKDKGDLGVLKAQLDLFEQGYIILYPVTEHASFDLVAYKDKEFKRIQVKYKSVDKTGSITVHFRSSWADKNGTHMQQIDKDEVDLYCLYCPETDECYYLDPKDYNRSVTLRVEKPKNNQTANVRLASAYRRAP</sequence>
<dbReference type="Proteomes" id="UP000254771">
    <property type="component" value="Unassembled WGS sequence"/>
</dbReference>
<evidence type="ECO:0000259" key="1">
    <source>
        <dbReference type="Pfam" id="PF11645"/>
    </source>
</evidence>
<reference evidence="2 3" key="1">
    <citation type="journal article" date="2018" name="ISME J.">
        <title>Endosymbiont genomes yield clues of tubeworm success.</title>
        <authorList>
            <person name="Li Y."/>
            <person name="Liles M.R."/>
            <person name="Halanych K.M."/>
        </authorList>
    </citation>
    <scope>NUCLEOTIDE SEQUENCE [LARGE SCALE GENOMIC DNA]</scope>
    <source>
        <strain evidence="2">A1462</strain>
    </source>
</reference>
<evidence type="ECO:0000313" key="3">
    <source>
        <dbReference type="Proteomes" id="UP000254771"/>
    </source>
</evidence>
<keyword evidence="3" id="KW-1185">Reference proteome</keyword>
<feature type="domain" description="PD(D/E)XK endonuclease" evidence="1">
    <location>
        <begin position="3"/>
        <end position="134"/>
    </location>
</feature>
<accession>A0A370DR50</accession>
<dbReference type="Gene3D" id="3.40.1350.10">
    <property type="match status" value="1"/>
</dbReference>
<dbReference type="GO" id="GO:0003676">
    <property type="term" value="F:nucleic acid binding"/>
    <property type="evidence" value="ECO:0007669"/>
    <property type="project" value="InterPro"/>
</dbReference>
<name>A0A370DR50_9GAMM</name>
<proteinExistence type="predicted"/>
<comment type="caution">
    <text evidence="2">The sequence shown here is derived from an EMBL/GenBank/DDBJ whole genome shotgun (WGS) entry which is preliminary data.</text>
</comment>
<organism evidence="2 3">
    <name type="scientific">endosymbiont of Escarpia spicata</name>
    <dbReference type="NCBI Taxonomy" id="2200908"/>
    <lineage>
        <taxon>Bacteria</taxon>
        <taxon>Pseudomonadati</taxon>
        <taxon>Pseudomonadota</taxon>
        <taxon>Gammaproteobacteria</taxon>
        <taxon>sulfur-oxidizing symbionts</taxon>
    </lineage>
</organism>
<dbReference type="InterPro" id="IPR011856">
    <property type="entry name" value="tRNA_endonuc-like_dom_sf"/>
</dbReference>
<evidence type="ECO:0000313" key="2">
    <source>
        <dbReference type="EMBL" id="RDH87558.1"/>
    </source>
</evidence>
<dbReference type="Pfam" id="PF11645">
    <property type="entry name" value="PDDEXK_5"/>
    <property type="match status" value="1"/>
</dbReference>
<dbReference type="EMBL" id="QFXE01000005">
    <property type="protein sequence ID" value="RDH87558.1"/>
    <property type="molecule type" value="Genomic_DNA"/>
</dbReference>
<protein>
    <recommendedName>
        <fullName evidence="1">PD(D/E)XK endonuclease domain-containing protein</fullName>
    </recommendedName>
</protein>
<dbReference type="AlphaFoldDB" id="A0A370DR50"/>
<dbReference type="InterPro" id="IPR021671">
    <property type="entry name" value="PD(D/E)XK_Endonuc"/>
</dbReference>